<dbReference type="OrthoDB" id="6796607at2"/>
<dbReference type="eggNOG" id="ENOG502ZBUJ">
    <property type="taxonomic scope" value="Bacteria"/>
</dbReference>
<proteinExistence type="predicted"/>
<dbReference type="RefSeq" id="WP_005972639.1">
    <property type="nucleotide sequence ID" value="NZ_GG665894.1"/>
</dbReference>
<evidence type="ECO:0000313" key="1">
    <source>
        <dbReference type="EMBL" id="EFE86955.1"/>
    </source>
</evidence>
<dbReference type="AlphaFoldDB" id="D4CUL9"/>
<dbReference type="GeneID" id="78419367"/>
<gene>
    <name evidence="1" type="ORF">FUSPEROL_01110</name>
</gene>
<organism evidence="1 2">
    <name type="scientific">Fusobacterium periodonticum ATCC 33693</name>
    <dbReference type="NCBI Taxonomy" id="546275"/>
    <lineage>
        <taxon>Bacteria</taxon>
        <taxon>Fusobacteriati</taxon>
        <taxon>Fusobacteriota</taxon>
        <taxon>Fusobacteriia</taxon>
        <taxon>Fusobacteriales</taxon>
        <taxon>Fusobacteriaceae</taxon>
        <taxon>Fusobacterium</taxon>
    </lineage>
</organism>
<sequence length="355" mass="43140">MLEKNNLFSFATSELSQDAFICWCLNWINHPNENLYPMAKDIFSNLLEEKDLKNEKIEILRQYKKIDILVILKNSKKAYIIEDKTYTSEHSEQIKRYRENIQNDFKEEINNIKTVYFKTGFWFSYDYHIVNEKDKIDIKINREDFLKIISKYKGKNLILDDYCEYFERVTENEEKEKNYLINEEEIKEKSYWGLNISKSSISQYQFMRDIFKDGYIESSRSVGGRPYTQFNILRRVFPNKDNEYLSEDKRNYTIFWRIDTINIGPYISINFYTHHDKNNDPKPQSRIYNRLKEKIEKIVKEKCSDILNWENIQGKFLNYWEQNLLIIPLKDYLISREKCNKLVECIKIIDEELRK</sequence>
<dbReference type="Proteomes" id="UP000003748">
    <property type="component" value="Unassembled WGS sequence"/>
</dbReference>
<dbReference type="HOGENOM" id="CLU_044833_1_0_0"/>
<protein>
    <submittedName>
        <fullName evidence="1">Uncharacterized protein</fullName>
    </submittedName>
</protein>
<name>D4CUL9_9FUSO</name>
<dbReference type="STRING" id="546275.FUSPEROL_01110"/>
<comment type="caution">
    <text evidence="1">The sequence shown here is derived from an EMBL/GenBank/DDBJ whole genome shotgun (WGS) entry which is preliminary data.</text>
</comment>
<reference evidence="1 2" key="1">
    <citation type="submission" date="2010-02" db="EMBL/GenBank/DDBJ databases">
        <authorList>
            <person name="Weinstock G."/>
            <person name="Sodergren E."/>
            <person name="Clifton S."/>
            <person name="Fulton L."/>
            <person name="Fulton B."/>
            <person name="Courtney L."/>
            <person name="Fronick C."/>
            <person name="Harrison M."/>
            <person name="Strong C."/>
            <person name="Farmer C."/>
            <person name="Delahaunty K."/>
            <person name="Markovic C."/>
            <person name="Hall O."/>
            <person name="Minx P."/>
            <person name="Tomlinson C."/>
            <person name="Mitreva M."/>
            <person name="Nelson J."/>
            <person name="Hou S."/>
            <person name="Wollam A."/>
            <person name="Pepin K.H."/>
            <person name="Johnson M."/>
            <person name="Bhonagiri V."/>
            <person name="Zhang X."/>
            <person name="Suruliraj S."/>
            <person name="Warren W."/>
            <person name="Chinwalla A."/>
            <person name="Mardis E.R."/>
            <person name="Wilson R.K."/>
        </authorList>
    </citation>
    <scope>NUCLEOTIDE SEQUENCE [LARGE SCALE GENOMIC DNA]</scope>
    <source>
        <strain evidence="1 2">ATCC 33693</strain>
    </source>
</reference>
<accession>D4CUL9</accession>
<evidence type="ECO:0000313" key="2">
    <source>
        <dbReference type="Proteomes" id="UP000003748"/>
    </source>
</evidence>
<dbReference type="EMBL" id="ACJY01000055">
    <property type="protein sequence ID" value="EFE86955.1"/>
    <property type="molecule type" value="Genomic_DNA"/>
</dbReference>